<dbReference type="OrthoDB" id="1123107at2"/>
<feature type="domain" description="MalT-like winged helix" evidence="1">
    <location>
        <begin position="94"/>
        <end position="167"/>
    </location>
</feature>
<dbReference type="RefSeq" id="WP_149401645.1">
    <property type="nucleotide sequence ID" value="NZ_BIXY01000028.1"/>
</dbReference>
<gene>
    <name evidence="2" type="ORF">KDI_22320</name>
</gene>
<keyword evidence="3" id="KW-1185">Reference proteome</keyword>
<dbReference type="Proteomes" id="UP000322530">
    <property type="component" value="Unassembled WGS sequence"/>
</dbReference>
<dbReference type="AlphaFoldDB" id="A0A5A5TB95"/>
<evidence type="ECO:0000259" key="1">
    <source>
        <dbReference type="Pfam" id="PF25873"/>
    </source>
</evidence>
<sequence length="204" mass="23398">MFPLARLRARGALSEIDARDLRFSRDETAVFFQQCIPSLRLTEMIERIGTLLEGWATGLRLFAFSLQRVPTEEKAEQHLTGFMSGHRPLHDYFLEEVLNAQTPSQQRFLLRTCLLSRLTAPLCDAITGKRNSAAVLRSMERAGLFLERLDGSGQWYRYQGMFAEARRRLGEETIQEVHLQASRFFSTTRPSYRPLAQIKKCLAG</sequence>
<proteinExistence type="predicted"/>
<name>A0A5A5TB95_9CHLR</name>
<dbReference type="Pfam" id="PF25873">
    <property type="entry name" value="WHD_MalT"/>
    <property type="match status" value="1"/>
</dbReference>
<dbReference type="EMBL" id="BIXY01000028">
    <property type="protein sequence ID" value="GCF08668.1"/>
    <property type="molecule type" value="Genomic_DNA"/>
</dbReference>
<comment type="caution">
    <text evidence="2">The sequence shown here is derived from an EMBL/GenBank/DDBJ whole genome shotgun (WGS) entry which is preliminary data.</text>
</comment>
<evidence type="ECO:0000313" key="3">
    <source>
        <dbReference type="Proteomes" id="UP000322530"/>
    </source>
</evidence>
<organism evidence="2 3">
    <name type="scientific">Dictyobacter arantiisoli</name>
    <dbReference type="NCBI Taxonomy" id="2014874"/>
    <lineage>
        <taxon>Bacteria</taxon>
        <taxon>Bacillati</taxon>
        <taxon>Chloroflexota</taxon>
        <taxon>Ktedonobacteria</taxon>
        <taxon>Ktedonobacterales</taxon>
        <taxon>Dictyobacteraceae</taxon>
        <taxon>Dictyobacter</taxon>
    </lineage>
</organism>
<evidence type="ECO:0000313" key="2">
    <source>
        <dbReference type="EMBL" id="GCF08668.1"/>
    </source>
</evidence>
<protein>
    <recommendedName>
        <fullName evidence="1">MalT-like winged helix domain-containing protein</fullName>
    </recommendedName>
</protein>
<dbReference type="InterPro" id="IPR059106">
    <property type="entry name" value="WHD_MalT"/>
</dbReference>
<accession>A0A5A5TB95</accession>
<reference evidence="2 3" key="1">
    <citation type="submission" date="2019-01" db="EMBL/GenBank/DDBJ databases">
        <title>Draft genome sequence of Dictyobacter sp. Uno17.</title>
        <authorList>
            <person name="Wang C.M."/>
            <person name="Zheng Y."/>
            <person name="Sakai Y."/>
            <person name="Abe K."/>
            <person name="Yokota A."/>
            <person name="Yabe S."/>
        </authorList>
    </citation>
    <scope>NUCLEOTIDE SEQUENCE [LARGE SCALE GENOMIC DNA]</scope>
    <source>
        <strain evidence="2 3">Uno17</strain>
    </source>
</reference>